<reference evidence="2" key="1">
    <citation type="journal article" date="2019" name="Plant Biotechnol. J.">
        <title>Genome sequencing of the Australian wild diploid species Gossypium australe highlights disease resistance and delayed gland morphogenesis.</title>
        <authorList>
            <person name="Cai Y."/>
            <person name="Cai X."/>
            <person name="Wang Q."/>
            <person name="Wang P."/>
            <person name="Zhang Y."/>
            <person name="Cai C."/>
            <person name="Xu Y."/>
            <person name="Wang K."/>
            <person name="Zhou Z."/>
            <person name="Wang C."/>
            <person name="Geng S."/>
            <person name="Li B."/>
            <person name="Dong Q."/>
            <person name="Hou Y."/>
            <person name="Wang H."/>
            <person name="Ai P."/>
            <person name="Liu Z."/>
            <person name="Yi F."/>
            <person name="Sun M."/>
            <person name="An G."/>
            <person name="Cheng J."/>
            <person name="Zhang Y."/>
            <person name="Shi Q."/>
            <person name="Xie Y."/>
            <person name="Shi X."/>
            <person name="Chang Y."/>
            <person name="Huang F."/>
            <person name="Chen Y."/>
            <person name="Hong S."/>
            <person name="Mi L."/>
            <person name="Sun Q."/>
            <person name="Zhang L."/>
            <person name="Zhou B."/>
            <person name="Peng R."/>
            <person name="Zhang X."/>
            <person name="Liu F."/>
        </authorList>
    </citation>
    <scope>NUCLEOTIDE SEQUENCE [LARGE SCALE GENOMIC DNA]</scope>
    <source>
        <strain evidence="2">cv. PA1801</strain>
    </source>
</reference>
<organism evidence="1 2">
    <name type="scientific">Gossypium australe</name>
    <dbReference type="NCBI Taxonomy" id="47621"/>
    <lineage>
        <taxon>Eukaryota</taxon>
        <taxon>Viridiplantae</taxon>
        <taxon>Streptophyta</taxon>
        <taxon>Embryophyta</taxon>
        <taxon>Tracheophyta</taxon>
        <taxon>Spermatophyta</taxon>
        <taxon>Magnoliopsida</taxon>
        <taxon>eudicotyledons</taxon>
        <taxon>Gunneridae</taxon>
        <taxon>Pentapetalae</taxon>
        <taxon>rosids</taxon>
        <taxon>malvids</taxon>
        <taxon>Malvales</taxon>
        <taxon>Malvaceae</taxon>
        <taxon>Malvoideae</taxon>
        <taxon>Gossypium</taxon>
    </lineage>
</organism>
<gene>
    <name evidence="1" type="ORF">EPI10_010522</name>
</gene>
<sequence>MKEFYHKSNNKPKIFEMTASPVVSKGALSSNDCEDQISELENVMGCMFGFESNDRSLVVKGIFSLNISDANASRNILC</sequence>
<dbReference type="OrthoDB" id="6513042at2759"/>
<comment type="caution">
    <text evidence="1">The sequence shown here is derived from an EMBL/GenBank/DDBJ whole genome shotgun (WGS) entry which is preliminary data.</text>
</comment>
<evidence type="ECO:0000313" key="2">
    <source>
        <dbReference type="Proteomes" id="UP000325315"/>
    </source>
</evidence>
<dbReference type="EMBL" id="SMMG02000004">
    <property type="protein sequence ID" value="KAA3476548.1"/>
    <property type="molecule type" value="Genomic_DNA"/>
</dbReference>
<evidence type="ECO:0000313" key="1">
    <source>
        <dbReference type="EMBL" id="KAA3476548.1"/>
    </source>
</evidence>
<keyword evidence="2" id="KW-1185">Reference proteome</keyword>
<proteinExistence type="predicted"/>
<dbReference type="AlphaFoldDB" id="A0A5B6W5R9"/>
<dbReference type="Proteomes" id="UP000325315">
    <property type="component" value="Unassembled WGS sequence"/>
</dbReference>
<name>A0A5B6W5R9_9ROSI</name>
<dbReference type="InterPro" id="IPR027417">
    <property type="entry name" value="P-loop_NTPase"/>
</dbReference>
<protein>
    <submittedName>
        <fullName evidence="1">Endoribonuclease Dicer-like protein 3-like</fullName>
    </submittedName>
</protein>
<accession>A0A5B6W5R9</accession>
<dbReference type="Gene3D" id="3.40.50.300">
    <property type="entry name" value="P-loop containing nucleotide triphosphate hydrolases"/>
    <property type="match status" value="1"/>
</dbReference>